<organism evidence="1 2">
    <name type="scientific">Pluteus cervinus</name>
    <dbReference type="NCBI Taxonomy" id="181527"/>
    <lineage>
        <taxon>Eukaryota</taxon>
        <taxon>Fungi</taxon>
        <taxon>Dikarya</taxon>
        <taxon>Basidiomycota</taxon>
        <taxon>Agaricomycotina</taxon>
        <taxon>Agaricomycetes</taxon>
        <taxon>Agaricomycetidae</taxon>
        <taxon>Agaricales</taxon>
        <taxon>Pluteineae</taxon>
        <taxon>Pluteaceae</taxon>
        <taxon>Pluteus</taxon>
    </lineage>
</organism>
<reference evidence="1 2" key="1">
    <citation type="journal article" date="2019" name="Nat. Ecol. Evol.">
        <title>Megaphylogeny resolves global patterns of mushroom evolution.</title>
        <authorList>
            <person name="Varga T."/>
            <person name="Krizsan K."/>
            <person name="Foldi C."/>
            <person name="Dima B."/>
            <person name="Sanchez-Garcia M."/>
            <person name="Sanchez-Ramirez S."/>
            <person name="Szollosi G.J."/>
            <person name="Szarkandi J.G."/>
            <person name="Papp V."/>
            <person name="Albert L."/>
            <person name="Andreopoulos W."/>
            <person name="Angelini C."/>
            <person name="Antonin V."/>
            <person name="Barry K.W."/>
            <person name="Bougher N.L."/>
            <person name="Buchanan P."/>
            <person name="Buyck B."/>
            <person name="Bense V."/>
            <person name="Catcheside P."/>
            <person name="Chovatia M."/>
            <person name="Cooper J."/>
            <person name="Damon W."/>
            <person name="Desjardin D."/>
            <person name="Finy P."/>
            <person name="Geml J."/>
            <person name="Haridas S."/>
            <person name="Hughes K."/>
            <person name="Justo A."/>
            <person name="Karasinski D."/>
            <person name="Kautmanova I."/>
            <person name="Kiss B."/>
            <person name="Kocsube S."/>
            <person name="Kotiranta H."/>
            <person name="LaButti K.M."/>
            <person name="Lechner B.E."/>
            <person name="Liimatainen K."/>
            <person name="Lipzen A."/>
            <person name="Lukacs Z."/>
            <person name="Mihaltcheva S."/>
            <person name="Morgado L.N."/>
            <person name="Niskanen T."/>
            <person name="Noordeloos M.E."/>
            <person name="Ohm R.A."/>
            <person name="Ortiz-Santana B."/>
            <person name="Ovrebo C."/>
            <person name="Racz N."/>
            <person name="Riley R."/>
            <person name="Savchenko A."/>
            <person name="Shiryaev A."/>
            <person name="Soop K."/>
            <person name="Spirin V."/>
            <person name="Szebenyi C."/>
            <person name="Tomsovsky M."/>
            <person name="Tulloss R.E."/>
            <person name="Uehling J."/>
            <person name="Grigoriev I.V."/>
            <person name="Vagvolgyi C."/>
            <person name="Papp T."/>
            <person name="Martin F.M."/>
            <person name="Miettinen O."/>
            <person name="Hibbett D.S."/>
            <person name="Nagy L.G."/>
        </authorList>
    </citation>
    <scope>NUCLEOTIDE SEQUENCE [LARGE SCALE GENOMIC DNA]</scope>
    <source>
        <strain evidence="1 2">NL-1719</strain>
    </source>
</reference>
<accession>A0ACD3ASE1</accession>
<keyword evidence="2" id="KW-1185">Reference proteome</keyword>
<evidence type="ECO:0000313" key="2">
    <source>
        <dbReference type="Proteomes" id="UP000308600"/>
    </source>
</evidence>
<name>A0ACD3ASE1_9AGAR</name>
<evidence type="ECO:0000313" key="1">
    <source>
        <dbReference type="EMBL" id="TFK67822.1"/>
    </source>
</evidence>
<proteinExistence type="predicted"/>
<gene>
    <name evidence="1" type="ORF">BDN72DRAFT_74966</name>
</gene>
<dbReference type="EMBL" id="ML208366">
    <property type="protein sequence ID" value="TFK67822.1"/>
    <property type="molecule type" value="Genomic_DNA"/>
</dbReference>
<dbReference type="Proteomes" id="UP000308600">
    <property type="component" value="Unassembled WGS sequence"/>
</dbReference>
<protein>
    <submittedName>
        <fullName evidence="1">Uncharacterized protein</fullName>
    </submittedName>
</protein>
<sequence>MKESAGLYRPTPTPYSSRSTHFPPIYLLPRRVAFNSLFDYYYKKMSARSSPVAPTTRQSVVDPAYLSDIYVSQGIPGGPTSSVPFPGSIPQSRPRILTTDLRNSRDSRAYTPHSFYRPSPLSRTSVTNSPSSVRTQRKRYSASNPFALPFSFDIRAQQTATPTPIAEGSNAEETANHDSHSQIDIENIDLESNITAPEVVQGGSTSQGALDGDADESTGLPQVKKFSWWMIPFQIYILFLLGLPPYYWSRVDGIFRDADGDLPSVSSAMDEDCDFTRTDAFAKNWEDFVSTMVKQWETFNFISIVLISAIIALLQIPTASFDDLTRSFGMFAFVCAMFSLTFGCSYVVRFASLKRPVEARTWVENIQRPDHHFQGFWNEWVLLSLPAVWLSWSLVLFIVCILSFVWHSTADALPTATGVFSFGLVPRIGVTTLVGLGSVYLVCMLTTFRSGWERNSTIRRSKA</sequence>